<proteinExistence type="predicted"/>
<gene>
    <name evidence="1" type="ORF">PHLCEN_2v6787</name>
</gene>
<name>A0A2R6NYH9_9APHY</name>
<organism evidence="1 2">
    <name type="scientific">Hermanssonia centrifuga</name>
    <dbReference type="NCBI Taxonomy" id="98765"/>
    <lineage>
        <taxon>Eukaryota</taxon>
        <taxon>Fungi</taxon>
        <taxon>Dikarya</taxon>
        <taxon>Basidiomycota</taxon>
        <taxon>Agaricomycotina</taxon>
        <taxon>Agaricomycetes</taxon>
        <taxon>Polyporales</taxon>
        <taxon>Meruliaceae</taxon>
        <taxon>Hermanssonia</taxon>
    </lineage>
</organism>
<sequence>MSSSSMKAYSRLTDNYALVHLRLDEIKGPNAGAAQDVGSIVDIVTDANWQAQIVQARQVFVSHAVDSIVRLMKEPEAVIKLTDAEKAAIAGEADLVSLWTAVETAWKGYVGCFETKAKDYRVQKNQMKPVAKHCKQISDQETVAERERETIGAFDAFAKRTQARRKVVLNEKRVKFGAVSKVALAGTVQQRTEVQRKLETGASSVLVGALESWMALPDVESCYLRDEVPAMPSIVNDSPEVWASWRKTVDGVCQQSAYAWGTEDDEMGQETTEGVDNANAVMMRLEGLTGTTEGHLEESGGSVVIEAGHDTETGPLSCLLTDDTVEEVDESTEGNIITGVTCDEMQQALFLYIVGPVLENREAQATRVQNHLHMPLDVQNKNWRNLSQLNRHK</sequence>
<keyword evidence="2" id="KW-1185">Reference proteome</keyword>
<accession>A0A2R6NYH9</accession>
<evidence type="ECO:0000313" key="2">
    <source>
        <dbReference type="Proteomes" id="UP000186601"/>
    </source>
</evidence>
<dbReference type="EMBL" id="MLYV02000661">
    <property type="protein sequence ID" value="PSR80238.1"/>
    <property type="molecule type" value="Genomic_DNA"/>
</dbReference>
<dbReference type="Proteomes" id="UP000186601">
    <property type="component" value="Unassembled WGS sequence"/>
</dbReference>
<protein>
    <submittedName>
        <fullName evidence="1">Uncharacterized protein</fullName>
    </submittedName>
</protein>
<dbReference type="AlphaFoldDB" id="A0A2R6NYH9"/>
<comment type="caution">
    <text evidence="1">The sequence shown here is derived from an EMBL/GenBank/DDBJ whole genome shotgun (WGS) entry which is preliminary data.</text>
</comment>
<reference evidence="1 2" key="1">
    <citation type="submission" date="2018-02" db="EMBL/GenBank/DDBJ databases">
        <title>Genome sequence of the basidiomycete white-rot fungus Phlebia centrifuga.</title>
        <authorList>
            <person name="Granchi Z."/>
            <person name="Peng M."/>
            <person name="de Vries R.P."/>
            <person name="Hilden K."/>
            <person name="Makela M.R."/>
            <person name="Grigoriev I."/>
            <person name="Riley R."/>
        </authorList>
    </citation>
    <scope>NUCLEOTIDE SEQUENCE [LARGE SCALE GENOMIC DNA]</scope>
    <source>
        <strain evidence="1 2">FBCC195</strain>
    </source>
</reference>
<evidence type="ECO:0000313" key="1">
    <source>
        <dbReference type="EMBL" id="PSR80238.1"/>
    </source>
</evidence>